<protein>
    <recommendedName>
        <fullName evidence="1">peptidyl-tRNA hydrolase</fullName>
        <ecNumber evidence="1">3.1.1.29</ecNumber>
    </recommendedName>
</protein>
<dbReference type="EC" id="3.1.1.29" evidence="1"/>
<dbReference type="PANTHER" id="PTHR46194:SF1">
    <property type="entry name" value="PEPTIDYL-TRNA HYDROLASE PTRHD1-RELATED"/>
    <property type="match status" value="1"/>
</dbReference>
<organism evidence="4 5">
    <name type="scientific">Ecytonucleospora hepatopenaei</name>
    <dbReference type="NCBI Taxonomy" id="646526"/>
    <lineage>
        <taxon>Eukaryota</taxon>
        <taxon>Fungi</taxon>
        <taxon>Fungi incertae sedis</taxon>
        <taxon>Microsporidia</taxon>
        <taxon>Enterocytozoonidae</taxon>
        <taxon>Ecytonucleospora</taxon>
    </lineage>
</organism>
<dbReference type="Gene3D" id="3.40.1490.10">
    <property type="entry name" value="Bit1"/>
    <property type="match status" value="1"/>
</dbReference>
<gene>
    <name evidence="4" type="primary">PTRHD1</name>
    <name evidence="4" type="ORF">EHP00_181</name>
</gene>
<evidence type="ECO:0000313" key="5">
    <source>
        <dbReference type="Proteomes" id="UP000192758"/>
    </source>
</evidence>
<dbReference type="InterPro" id="IPR002833">
    <property type="entry name" value="PTH2"/>
</dbReference>
<sequence>MQCDLTQIIFLVKDLEKTHGFTKGSMIAQACHASVKSIFVFKDFDTTKEYVRNLNEMTKIILKLNLEDVELLKETCNTNKIQYVEWIEQPENIMTAIATEILDKKKNNLKEIFKHFKLY</sequence>
<comment type="caution">
    <text evidence="4">The sequence shown here is derived from an EMBL/GenBank/DDBJ whole genome shotgun (WGS) entry which is preliminary data.</text>
</comment>
<name>A0A1W0E6J0_9MICR</name>
<dbReference type="InterPro" id="IPR023476">
    <property type="entry name" value="Pep_tRNA_hydro_II_dom_sf"/>
</dbReference>
<evidence type="ECO:0000313" key="4">
    <source>
        <dbReference type="EMBL" id="OQS54826.1"/>
    </source>
</evidence>
<dbReference type="SUPFAM" id="SSF102462">
    <property type="entry name" value="Peptidyl-tRNA hydrolase II"/>
    <property type="match status" value="1"/>
</dbReference>
<evidence type="ECO:0000256" key="1">
    <source>
        <dbReference type="ARBA" id="ARBA00013260"/>
    </source>
</evidence>
<dbReference type="VEuPathDB" id="MicrosporidiaDB:EHP00_181"/>
<evidence type="ECO:0000256" key="2">
    <source>
        <dbReference type="ARBA" id="ARBA00022801"/>
    </source>
</evidence>
<evidence type="ECO:0000256" key="3">
    <source>
        <dbReference type="ARBA" id="ARBA00048707"/>
    </source>
</evidence>
<dbReference type="EMBL" id="MNPJ01000016">
    <property type="protein sequence ID" value="OQS54826.1"/>
    <property type="molecule type" value="Genomic_DNA"/>
</dbReference>
<accession>A0A1W0E6J0</accession>
<proteinExistence type="predicted"/>
<dbReference type="Pfam" id="PF01981">
    <property type="entry name" value="PTH2"/>
    <property type="match status" value="1"/>
</dbReference>
<dbReference type="InterPro" id="IPR042237">
    <property type="entry name" value="PTRHD1"/>
</dbReference>
<keyword evidence="5" id="KW-1185">Reference proteome</keyword>
<dbReference type="Proteomes" id="UP000192758">
    <property type="component" value="Unassembled WGS sequence"/>
</dbReference>
<comment type="catalytic activity">
    <reaction evidence="3">
        <text>an N-acyl-L-alpha-aminoacyl-tRNA + H2O = an N-acyl-L-amino acid + a tRNA + H(+)</text>
        <dbReference type="Rhea" id="RHEA:54448"/>
        <dbReference type="Rhea" id="RHEA-COMP:10123"/>
        <dbReference type="Rhea" id="RHEA-COMP:13883"/>
        <dbReference type="ChEBI" id="CHEBI:15377"/>
        <dbReference type="ChEBI" id="CHEBI:15378"/>
        <dbReference type="ChEBI" id="CHEBI:59874"/>
        <dbReference type="ChEBI" id="CHEBI:78442"/>
        <dbReference type="ChEBI" id="CHEBI:138191"/>
        <dbReference type="EC" id="3.1.1.29"/>
    </reaction>
</comment>
<dbReference type="GO" id="GO:0004045">
    <property type="term" value="F:peptidyl-tRNA hydrolase activity"/>
    <property type="evidence" value="ECO:0007669"/>
    <property type="project" value="UniProtKB-EC"/>
</dbReference>
<dbReference type="PANTHER" id="PTHR46194">
    <property type="entry name" value="PEPTIDYL-TRNA HYDROLASE PTRHD1-RELATED"/>
    <property type="match status" value="1"/>
</dbReference>
<dbReference type="AlphaFoldDB" id="A0A1W0E6J0"/>
<reference evidence="4 5" key="1">
    <citation type="journal article" date="2017" name="Environ. Microbiol.">
        <title>Decay of the glycolytic pathway and adaptation to intranuclear parasitism within Enterocytozoonidae microsporidia.</title>
        <authorList>
            <person name="Wiredu Boakye D."/>
            <person name="Jaroenlak P."/>
            <person name="Prachumwat A."/>
            <person name="Williams T.A."/>
            <person name="Bateman K.S."/>
            <person name="Itsathitphaisarn O."/>
            <person name="Sritunyalucksana K."/>
            <person name="Paszkiewicz K.H."/>
            <person name="Moore K.A."/>
            <person name="Stentiford G.D."/>
            <person name="Williams B.A."/>
        </authorList>
    </citation>
    <scope>NUCLEOTIDE SEQUENCE [LARGE SCALE GENOMIC DNA]</scope>
    <source>
        <strain evidence="4 5">TH1</strain>
    </source>
</reference>
<dbReference type="OrthoDB" id="201213at2759"/>
<keyword evidence="2" id="KW-0378">Hydrolase</keyword>